<sequence>MLPGPPSQDPELDFFSPHFNAQKALATIGLQPPMPRVRPLDNVVKCRAILPADIPQSRAAYLARNPRPQRSEAAIQNEATSRHRKIAVQSRQEQTALRGPSMLDRIAQRIKDGPLLLLKACYQQKRTIRVVTRHARGIRGTATGTLRAFDKFMNLVLQDVEEVYTVLLKVPHTKLVTVTSAVNTLDDDAFGNPVETGEIGENMQTRRVEKTRWGRKQEVRRRKIKTVFLRGDSIVLVSPVAPLGAAALQPGDPS</sequence>
<feature type="domain" description="Sm" evidence="1">
    <location>
        <begin position="113"/>
        <end position="243"/>
    </location>
</feature>
<dbReference type="InterPro" id="IPR001163">
    <property type="entry name" value="Sm_dom_euk/arc"/>
</dbReference>
<dbReference type="InterPro" id="IPR047575">
    <property type="entry name" value="Sm"/>
</dbReference>
<dbReference type="GO" id="GO:0005683">
    <property type="term" value="C:U7 snRNP"/>
    <property type="evidence" value="ECO:0007669"/>
    <property type="project" value="TreeGrafter"/>
</dbReference>
<dbReference type="PANTHER" id="PTHR21415">
    <property type="entry name" value="U7 SNRNA-ASSOCIATED SM-LIKE PROTEIN LSM11"/>
    <property type="match status" value="1"/>
</dbReference>
<dbReference type="EMBL" id="JALJOR010000011">
    <property type="protein sequence ID" value="KAK9808638.1"/>
    <property type="molecule type" value="Genomic_DNA"/>
</dbReference>
<evidence type="ECO:0000313" key="2">
    <source>
        <dbReference type="EMBL" id="KAK9808638.1"/>
    </source>
</evidence>
<evidence type="ECO:0000259" key="1">
    <source>
        <dbReference type="PROSITE" id="PS52002"/>
    </source>
</evidence>
<name>A0AAW1PFB6_9CHLO</name>
<dbReference type="PROSITE" id="PS52002">
    <property type="entry name" value="SM"/>
    <property type="match status" value="1"/>
</dbReference>
<dbReference type="SMART" id="SM00651">
    <property type="entry name" value="Sm"/>
    <property type="match status" value="1"/>
</dbReference>
<dbReference type="SUPFAM" id="SSF50182">
    <property type="entry name" value="Sm-like ribonucleoproteins"/>
    <property type="match status" value="1"/>
</dbReference>
<dbReference type="GO" id="GO:0006398">
    <property type="term" value="P:mRNA 3'-end processing by stem-loop binding and cleavage"/>
    <property type="evidence" value="ECO:0007669"/>
    <property type="project" value="TreeGrafter"/>
</dbReference>
<comment type="caution">
    <text evidence="2">The sequence shown here is derived from an EMBL/GenBank/DDBJ whole genome shotgun (WGS) entry which is preliminary data.</text>
</comment>
<dbReference type="InterPro" id="IPR039267">
    <property type="entry name" value="Lsm11"/>
</dbReference>
<dbReference type="Gene3D" id="2.30.30.100">
    <property type="match status" value="1"/>
</dbReference>
<dbReference type="AlphaFoldDB" id="A0AAW1PFB6"/>
<proteinExistence type="predicted"/>
<keyword evidence="3" id="KW-1185">Reference proteome</keyword>
<dbReference type="GO" id="GO:0071209">
    <property type="term" value="F:U7 snRNA binding"/>
    <property type="evidence" value="ECO:0007669"/>
    <property type="project" value="InterPro"/>
</dbReference>
<organism evidence="2 3">
    <name type="scientific">[Myrmecia] bisecta</name>
    <dbReference type="NCBI Taxonomy" id="41462"/>
    <lineage>
        <taxon>Eukaryota</taxon>
        <taxon>Viridiplantae</taxon>
        <taxon>Chlorophyta</taxon>
        <taxon>core chlorophytes</taxon>
        <taxon>Trebouxiophyceae</taxon>
        <taxon>Trebouxiales</taxon>
        <taxon>Trebouxiaceae</taxon>
        <taxon>Myrmecia</taxon>
    </lineage>
</organism>
<dbReference type="Proteomes" id="UP001489004">
    <property type="component" value="Unassembled WGS sequence"/>
</dbReference>
<dbReference type="Pfam" id="PF01423">
    <property type="entry name" value="LSM"/>
    <property type="match status" value="1"/>
</dbReference>
<gene>
    <name evidence="2" type="ORF">WJX72_000999</name>
</gene>
<dbReference type="InterPro" id="IPR010920">
    <property type="entry name" value="LSM_dom_sf"/>
</dbReference>
<reference evidence="2 3" key="1">
    <citation type="journal article" date="2024" name="Nat. Commun.">
        <title>Phylogenomics reveals the evolutionary origins of lichenization in chlorophyte algae.</title>
        <authorList>
            <person name="Puginier C."/>
            <person name="Libourel C."/>
            <person name="Otte J."/>
            <person name="Skaloud P."/>
            <person name="Haon M."/>
            <person name="Grisel S."/>
            <person name="Petersen M."/>
            <person name="Berrin J.G."/>
            <person name="Delaux P.M."/>
            <person name="Dal Grande F."/>
            <person name="Keller J."/>
        </authorList>
    </citation>
    <scope>NUCLEOTIDE SEQUENCE [LARGE SCALE GENOMIC DNA]</scope>
    <source>
        <strain evidence="2 3">SAG 2043</strain>
    </source>
</reference>
<evidence type="ECO:0000313" key="3">
    <source>
        <dbReference type="Proteomes" id="UP001489004"/>
    </source>
</evidence>
<dbReference type="PANTHER" id="PTHR21415:SF1">
    <property type="entry name" value="U7 SNRNA-ASSOCIATED SM-LIKE PROTEIN LSM11"/>
    <property type="match status" value="1"/>
</dbReference>
<accession>A0AAW1PFB6</accession>
<protein>
    <recommendedName>
        <fullName evidence="1">Sm domain-containing protein</fullName>
    </recommendedName>
</protein>